<gene>
    <name evidence="2" type="ORF">KC19_2G084000</name>
</gene>
<keyword evidence="3" id="KW-1185">Reference proteome</keyword>
<comment type="caution">
    <text evidence="2">The sequence shown here is derived from an EMBL/GenBank/DDBJ whole genome shotgun (WGS) entry which is preliminary data.</text>
</comment>
<reference evidence="2" key="1">
    <citation type="submission" date="2020-06" db="EMBL/GenBank/DDBJ databases">
        <title>WGS assembly of Ceratodon purpureus strain R40.</title>
        <authorList>
            <person name="Carey S.B."/>
            <person name="Jenkins J."/>
            <person name="Shu S."/>
            <person name="Lovell J.T."/>
            <person name="Sreedasyam A."/>
            <person name="Maumus F."/>
            <person name="Tiley G.P."/>
            <person name="Fernandez-Pozo N."/>
            <person name="Barry K."/>
            <person name="Chen C."/>
            <person name="Wang M."/>
            <person name="Lipzen A."/>
            <person name="Daum C."/>
            <person name="Saski C.A."/>
            <person name="Payton A.C."/>
            <person name="Mcbreen J.C."/>
            <person name="Conrad R.E."/>
            <person name="Kollar L.M."/>
            <person name="Olsson S."/>
            <person name="Huttunen S."/>
            <person name="Landis J.B."/>
            <person name="Wickett N.J."/>
            <person name="Johnson M.G."/>
            <person name="Rensing S.A."/>
            <person name="Grimwood J."/>
            <person name="Schmutz J."/>
            <person name="Mcdaniel S.F."/>
        </authorList>
    </citation>
    <scope>NUCLEOTIDE SEQUENCE</scope>
    <source>
        <strain evidence="2">R40</strain>
    </source>
</reference>
<feature type="region of interest" description="Disordered" evidence="1">
    <location>
        <begin position="1"/>
        <end position="30"/>
    </location>
</feature>
<feature type="region of interest" description="Disordered" evidence="1">
    <location>
        <begin position="42"/>
        <end position="77"/>
    </location>
</feature>
<feature type="compositionally biased region" description="Basic and acidic residues" evidence="1">
    <location>
        <begin position="1"/>
        <end position="10"/>
    </location>
</feature>
<dbReference type="AlphaFoldDB" id="A0A8T0IRJ0"/>
<organism evidence="2 3">
    <name type="scientific">Ceratodon purpureus</name>
    <name type="common">Fire moss</name>
    <name type="synonym">Dicranum purpureum</name>
    <dbReference type="NCBI Taxonomy" id="3225"/>
    <lineage>
        <taxon>Eukaryota</taxon>
        <taxon>Viridiplantae</taxon>
        <taxon>Streptophyta</taxon>
        <taxon>Embryophyta</taxon>
        <taxon>Bryophyta</taxon>
        <taxon>Bryophytina</taxon>
        <taxon>Bryopsida</taxon>
        <taxon>Dicranidae</taxon>
        <taxon>Pseudoditrichales</taxon>
        <taxon>Ditrichaceae</taxon>
        <taxon>Ceratodon</taxon>
    </lineage>
</organism>
<name>A0A8T0IRJ0_CERPU</name>
<evidence type="ECO:0000313" key="3">
    <source>
        <dbReference type="Proteomes" id="UP000822688"/>
    </source>
</evidence>
<protein>
    <submittedName>
        <fullName evidence="2">Uncharacterized protein</fullName>
    </submittedName>
</protein>
<accession>A0A8T0IRJ0</accession>
<dbReference type="EMBL" id="CM026422">
    <property type="protein sequence ID" value="KAG0586344.1"/>
    <property type="molecule type" value="Genomic_DNA"/>
</dbReference>
<evidence type="ECO:0000313" key="2">
    <source>
        <dbReference type="EMBL" id="KAG0586344.1"/>
    </source>
</evidence>
<sequence length="113" mass="12191">MAPRLRDPLHNKHALFSSSATAPPEHHINPVKERDLLATLAANPRDHHRLQNQSKPEPSPLAPRFLASPERRPCSGPELSSWLVKLSGGGGEMDGSVAELAYGLVPVPLPATQ</sequence>
<evidence type="ECO:0000256" key="1">
    <source>
        <dbReference type="SAM" id="MobiDB-lite"/>
    </source>
</evidence>
<dbReference type="Proteomes" id="UP000822688">
    <property type="component" value="Chromosome 2"/>
</dbReference>
<proteinExistence type="predicted"/>